<organism evidence="2 3">
    <name type="scientific">Lysinibacillus contaminans</name>
    <dbReference type="NCBI Taxonomy" id="1293441"/>
    <lineage>
        <taxon>Bacteria</taxon>
        <taxon>Bacillati</taxon>
        <taxon>Bacillota</taxon>
        <taxon>Bacilli</taxon>
        <taxon>Bacillales</taxon>
        <taxon>Bacillaceae</taxon>
        <taxon>Lysinibacillus</taxon>
    </lineage>
</organism>
<keyword evidence="3" id="KW-1185">Reference proteome</keyword>
<keyword evidence="1" id="KW-0175">Coiled coil</keyword>
<sequence>MKKNHSTETHEDSTLESTALTAAKVEVLASVLLTFGYSLSTLATILSLEEEEEAVQLENERSQDQNKQYKQMYKQLQHVNNRLDSIERKLNRN</sequence>
<evidence type="ECO:0000313" key="2">
    <source>
        <dbReference type="EMBL" id="KOS66511.1"/>
    </source>
</evidence>
<name>A0ABR5JWH9_9BACI</name>
<accession>A0ABR5JWH9</accession>
<evidence type="ECO:0000313" key="3">
    <source>
        <dbReference type="Proteomes" id="UP000050668"/>
    </source>
</evidence>
<dbReference type="Proteomes" id="UP000050668">
    <property type="component" value="Unassembled WGS sequence"/>
</dbReference>
<dbReference type="EMBL" id="LGRV01000007">
    <property type="protein sequence ID" value="KOS66511.1"/>
    <property type="molecule type" value="Genomic_DNA"/>
</dbReference>
<evidence type="ECO:0000256" key="1">
    <source>
        <dbReference type="SAM" id="Coils"/>
    </source>
</evidence>
<reference evidence="3" key="1">
    <citation type="submission" date="2015-07" db="EMBL/GenBank/DDBJ databases">
        <title>Fjat-14205 dsm 2895.</title>
        <authorList>
            <person name="Liu B."/>
            <person name="Wang J."/>
            <person name="Zhu Y."/>
            <person name="Liu G."/>
            <person name="Chen Q."/>
            <person name="Chen Z."/>
            <person name="Lan J."/>
            <person name="Che J."/>
            <person name="Ge C."/>
            <person name="Shi H."/>
            <person name="Pan Z."/>
            <person name="Liu X."/>
        </authorList>
    </citation>
    <scope>NUCLEOTIDE SEQUENCE [LARGE SCALE GENOMIC DNA]</scope>
    <source>
        <strain evidence="3">DSM 25560</strain>
    </source>
</reference>
<gene>
    <name evidence="2" type="ORF">AEA09_17350</name>
</gene>
<evidence type="ECO:0008006" key="4">
    <source>
        <dbReference type="Google" id="ProtNLM"/>
    </source>
</evidence>
<comment type="caution">
    <text evidence="2">The sequence shown here is derived from an EMBL/GenBank/DDBJ whole genome shotgun (WGS) entry which is preliminary data.</text>
</comment>
<feature type="coiled-coil region" evidence="1">
    <location>
        <begin position="45"/>
        <end position="89"/>
    </location>
</feature>
<protein>
    <recommendedName>
        <fullName evidence="4">Translation initiation factor 2</fullName>
    </recommendedName>
</protein>
<dbReference type="RefSeq" id="WP_053585206.1">
    <property type="nucleotide sequence ID" value="NZ_LGRV01000007.1"/>
</dbReference>
<proteinExistence type="predicted"/>